<dbReference type="Proteomes" id="UP001230005">
    <property type="component" value="Unassembled WGS sequence"/>
</dbReference>
<dbReference type="Gene3D" id="3.10.450.40">
    <property type="match status" value="2"/>
</dbReference>
<comment type="caution">
    <text evidence="3">The sequence shown here is derived from an EMBL/GenBank/DDBJ whole genome shotgun (WGS) entry which is preliminary data.</text>
</comment>
<dbReference type="RefSeq" id="WP_307331152.1">
    <property type="nucleotide sequence ID" value="NZ_JAUSUG010000028.1"/>
</dbReference>
<accession>A0ABU0A1S7</accession>
<dbReference type="InterPro" id="IPR041401">
    <property type="entry name" value="TseB-like_dom"/>
</dbReference>
<dbReference type="EMBL" id="JAUSUG010000028">
    <property type="protein sequence ID" value="MDQ0257437.1"/>
    <property type="molecule type" value="Genomic_DNA"/>
</dbReference>
<dbReference type="Pfam" id="PF17881">
    <property type="entry name" value="TseB"/>
    <property type="match status" value="1"/>
</dbReference>
<proteinExistence type="predicted"/>
<protein>
    <submittedName>
        <fullName evidence="3">Uncharacterized protein YpmB</fullName>
    </submittedName>
</protein>
<evidence type="ECO:0000256" key="1">
    <source>
        <dbReference type="SAM" id="Phobius"/>
    </source>
</evidence>
<feature type="transmembrane region" description="Helical" evidence="1">
    <location>
        <begin position="6"/>
        <end position="27"/>
    </location>
</feature>
<dbReference type="InterPro" id="IPR046350">
    <property type="entry name" value="Cystatin_sf"/>
</dbReference>
<organism evidence="3 4">
    <name type="scientific">Evansella vedderi</name>
    <dbReference type="NCBI Taxonomy" id="38282"/>
    <lineage>
        <taxon>Bacteria</taxon>
        <taxon>Bacillati</taxon>
        <taxon>Bacillota</taxon>
        <taxon>Bacilli</taxon>
        <taxon>Bacillales</taxon>
        <taxon>Bacillaceae</taxon>
        <taxon>Evansella</taxon>
    </lineage>
</organism>
<sequence length="169" mass="19629">MKAWILSIITIIIVSVAGFAAYMYMAISDPLVQRQQAASSILEGYEAVAEIQHISYYHGRRSFQVIEGKNSDGDEVYVWVEELTEEQKENEEEPQIISRLKSEGLSKQEIRDLAHSRLDIKQIKSINLGIIGSTPVYEVIYEDQLNRHSFYYVKFEDGTYIRHYQFQKN</sequence>
<dbReference type="SUPFAM" id="SSF54403">
    <property type="entry name" value="Cystatin/monellin"/>
    <property type="match status" value="2"/>
</dbReference>
<evidence type="ECO:0000259" key="2">
    <source>
        <dbReference type="Pfam" id="PF17881"/>
    </source>
</evidence>
<gene>
    <name evidence="3" type="ORF">J2S74_004895</name>
</gene>
<name>A0ABU0A1S7_9BACI</name>
<evidence type="ECO:0000313" key="3">
    <source>
        <dbReference type="EMBL" id="MDQ0257437.1"/>
    </source>
</evidence>
<keyword evidence="4" id="KW-1185">Reference proteome</keyword>
<keyword evidence="1" id="KW-1133">Transmembrane helix</keyword>
<feature type="domain" description="Cell wall elongation regulator TseB-like" evidence="2">
    <location>
        <begin position="38"/>
        <end position="80"/>
    </location>
</feature>
<reference evidence="3 4" key="1">
    <citation type="submission" date="2023-07" db="EMBL/GenBank/DDBJ databases">
        <title>Genomic Encyclopedia of Type Strains, Phase IV (KMG-IV): sequencing the most valuable type-strain genomes for metagenomic binning, comparative biology and taxonomic classification.</title>
        <authorList>
            <person name="Goeker M."/>
        </authorList>
    </citation>
    <scope>NUCLEOTIDE SEQUENCE [LARGE SCALE GENOMIC DNA]</scope>
    <source>
        <strain evidence="3 4">DSM 9768</strain>
    </source>
</reference>
<keyword evidence="1" id="KW-0812">Transmembrane</keyword>
<evidence type="ECO:0000313" key="4">
    <source>
        <dbReference type="Proteomes" id="UP001230005"/>
    </source>
</evidence>
<keyword evidence="1" id="KW-0472">Membrane</keyword>